<dbReference type="InterPro" id="IPR000011">
    <property type="entry name" value="UBQ/SUMO-activ_enz_E1-like"/>
</dbReference>
<evidence type="ECO:0000256" key="1">
    <source>
        <dbReference type="ARBA" id="ARBA00004123"/>
    </source>
</evidence>
<proteinExistence type="inferred from homology"/>
<accession>C5MIK9</accession>
<reference evidence="10 11" key="1">
    <citation type="journal article" date="2009" name="Nature">
        <title>Evolution of pathogenicity and sexual reproduction in eight Candida genomes.</title>
        <authorList>
            <person name="Butler G."/>
            <person name="Rasmussen M.D."/>
            <person name="Lin M.F."/>
            <person name="Santos M.A."/>
            <person name="Sakthikumar S."/>
            <person name="Munro C.A."/>
            <person name="Rheinbay E."/>
            <person name="Grabherr M."/>
            <person name="Forche A."/>
            <person name="Reedy J.L."/>
            <person name="Agrafioti I."/>
            <person name="Arnaud M.B."/>
            <person name="Bates S."/>
            <person name="Brown A.J."/>
            <person name="Brunke S."/>
            <person name="Costanzo M.C."/>
            <person name="Fitzpatrick D.A."/>
            <person name="de Groot P.W."/>
            <person name="Harris D."/>
            <person name="Hoyer L.L."/>
            <person name="Hube B."/>
            <person name="Klis F.M."/>
            <person name="Kodira C."/>
            <person name="Lennard N."/>
            <person name="Logue M.E."/>
            <person name="Martin R."/>
            <person name="Neiman A.M."/>
            <person name="Nikolaou E."/>
            <person name="Quail M.A."/>
            <person name="Quinn J."/>
            <person name="Santos M.C."/>
            <person name="Schmitzberger F.F."/>
            <person name="Sherlock G."/>
            <person name="Shah P."/>
            <person name="Silverstein K.A."/>
            <person name="Skrzypek M.S."/>
            <person name="Soll D."/>
            <person name="Staggs R."/>
            <person name="Stansfield I."/>
            <person name="Stumpf M.P."/>
            <person name="Sudbery P.E."/>
            <person name="Srikantha T."/>
            <person name="Zeng Q."/>
            <person name="Berman J."/>
            <person name="Berriman M."/>
            <person name="Heitman J."/>
            <person name="Gow N.A."/>
            <person name="Lorenz M.C."/>
            <person name="Birren B.W."/>
            <person name="Kellis M."/>
            <person name="Cuomo C.A."/>
        </authorList>
    </citation>
    <scope>NUCLEOTIDE SEQUENCE [LARGE SCALE GENOMIC DNA]</scope>
    <source>
        <strain evidence="11">ATCC MYA-3404 / T1</strain>
    </source>
</reference>
<dbReference type="Pfam" id="PF00899">
    <property type="entry name" value="ThiF"/>
    <property type="match status" value="1"/>
</dbReference>
<protein>
    <recommendedName>
        <fullName evidence="8">Ubiquitin-like 1-activating enzyme E1A</fullName>
    </recommendedName>
</protein>
<keyword evidence="11" id="KW-1185">Reference proteome</keyword>
<evidence type="ECO:0000259" key="9">
    <source>
        <dbReference type="Pfam" id="PF00899"/>
    </source>
</evidence>
<evidence type="ECO:0000256" key="6">
    <source>
        <dbReference type="ARBA" id="ARBA00022786"/>
    </source>
</evidence>
<dbReference type="KEGG" id="ctp:CTRG_05902"/>
<dbReference type="GO" id="GO:0019948">
    <property type="term" value="F:SUMO activating enzyme activity"/>
    <property type="evidence" value="ECO:0007669"/>
    <property type="project" value="TreeGrafter"/>
</dbReference>
<evidence type="ECO:0000313" key="11">
    <source>
        <dbReference type="Proteomes" id="UP000002037"/>
    </source>
</evidence>
<evidence type="ECO:0000256" key="7">
    <source>
        <dbReference type="ARBA" id="ARBA00023242"/>
    </source>
</evidence>
<dbReference type="Gene3D" id="3.40.50.720">
    <property type="entry name" value="NAD(P)-binding Rossmann-like Domain"/>
    <property type="match status" value="1"/>
</dbReference>
<sequence length="356" mass="40693">MIADNMSINGDSNNDQLTADEIALYDRQIRLWGITTQLRLRTTKILIINFKGIGTEIVKNLVLGGINTIEILDDSIIKPEDFTCQFFLPNNDEIIGELKLPHVVDNIRELNNRVNLNINTQTLYDMKDDYFKKFDLIIGTELNKKDMIYINEISRNLNIPLYLSGTHGMFGYIITDLIKHESTKEQNIGNVKRIIGTKLSLHKTISQIEKISGEDEKELVTITDEFSPIKTIFNSKKLKDQLTKRQFKRISPSFPIIFALLDIEKPENVEDDVSIELLKKKTLEVCKDLEIPPELITDDYFQLLSRQAFTEFAPVTAILGGALSQDVIQFLSKKESPINNVLILDSVKSEMPIYQL</sequence>
<dbReference type="PANTHER" id="PTHR10953:SF162">
    <property type="entry name" value="SUMO-ACTIVATING ENZYME SUBUNIT 1"/>
    <property type="match status" value="1"/>
</dbReference>
<comment type="pathway">
    <text evidence="3">Protein modification; protein sumoylation.</text>
</comment>
<dbReference type="VEuPathDB" id="FungiDB:CTRG_05902"/>
<dbReference type="AlphaFoldDB" id="C5MIK9"/>
<dbReference type="Proteomes" id="UP000002037">
    <property type="component" value="Unassembled WGS sequence"/>
</dbReference>
<dbReference type="SUPFAM" id="SSF69572">
    <property type="entry name" value="Activating enzymes of the ubiquitin-like proteins"/>
    <property type="match status" value="1"/>
</dbReference>
<dbReference type="GO" id="GO:0031510">
    <property type="term" value="C:SUMO activating enzyme complex"/>
    <property type="evidence" value="ECO:0007669"/>
    <property type="project" value="TreeGrafter"/>
</dbReference>
<keyword evidence="6" id="KW-0833">Ubl conjugation pathway</keyword>
<dbReference type="eggNOG" id="KOG2014">
    <property type="taxonomic scope" value="Eukaryota"/>
</dbReference>
<name>C5MIK9_CANTT</name>
<comment type="similarity">
    <text evidence="4">Belongs to the ubiquitin-activating E1 family.</text>
</comment>
<dbReference type="EMBL" id="GG692404">
    <property type="protein sequence ID" value="EER30503.1"/>
    <property type="molecule type" value="Genomic_DNA"/>
</dbReference>
<keyword evidence="5" id="KW-0963">Cytoplasm</keyword>
<dbReference type="InterPro" id="IPR000594">
    <property type="entry name" value="ThiF_NAD_FAD-bd"/>
</dbReference>
<dbReference type="OrthoDB" id="1708823at2759"/>
<gene>
    <name evidence="10" type="ORF">CTRG_05902</name>
</gene>
<dbReference type="GO" id="GO:0016925">
    <property type="term" value="P:protein sumoylation"/>
    <property type="evidence" value="ECO:0007669"/>
    <property type="project" value="TreeGrafter"/>
</dbReference>
<comment type="subcellular location">
    <subcellularLocation>
        <location evidence="2">Cytoplasm</location>
    </subcellularLocation>
    <subcellularLocation>
        <location evidence="1">Nucleus</location>
    </subcellularLocation>
</comment>
<evidence type="ECO:0000313" key="10">
    <source>
        <dbReference type="EMBL" id="EER30503.1"/>
    </source>
</evidence>
<dbReference type="GeneID" id="8296017"/>
<dbReference type="GO" id="GO:0005737">
    <property type="term" value="C:cytoplasm"/>
    <property type="evidence" value="ECO:0007669"/>
    <property type="project" value="UniProtKB-SubCell"/>
</dbReference>
<evidence type="ECO:0000256" key="2">
    <source>
        <dbReference type="ARBA" id="ARBA00004496"/>
    </source>
</evidence>
<dbReference type="InterPro" id="IPR035985">
    <property type="entry name" value="Ubiquitin-activating_enz"/>
</dbReference>
<evidence type="ECO:0000256" key="4">
    <source>
        <dbReference type="ARBA" id="ARBA00005673"/>
    </source>
</evidence>
<dbReference type="STRING" id="294747.C5MIK9"/>
<dbReference type="PRINTS" id="PR01849">
    <property type="entry name" value="UBIQUITINACT"/>
</dbReference>
<keyword evidence="7" id="KW-0539">Nucleus</keyword>
<dbReference type="RefSeq" id="XP_002546424.1">
    <property type="nucleotide sequence ID" value="XM_002546378.1"/>
</dbReference>
<dbReference type="InterPro" id="IPR045886">
    <property type="entry name" value="ThiF/MoeB/HesA"/>
</dbReference>
<evidence type="ECO:0000256" key="3">
    <source>
        <dbReference type="ARBA" id="ARBA00004718"/>
    </source>
</evidence>
<evidence type="ECO:0000256" key="8">
    <source>
        <dbReference type="ARBA" id="ARBA00044354"/>
    </source>
</evidence>
<evidence type="ECO:0000256" key="5">
    <source>
        <dbReference type="ARBA" id="ARBA00022490"/>
    </source>
</evidence>
<feature type="domain" description="THIF-type NAD/FAD binding fold" evidence="9">
    <location>
        <begin position="25"/>
        <end position="352"/>
    </location>
</feature>
<dbReference type="HOGENOM" id="CLU_002556_4_1_1"/>
<organism evidence="10 11">
    <name type="scientific">Candida tropicalis (strain ATCC MYA-3404 / T1)</name>
    <name type="common">Yeast</name>
    <dbReference type="NCBI Taxonomy" id="294747"/>
    <lineage>
        <taxon>Eukaryota</taxon>
        <taxon>Fungi</taxon>
        <taxon>Dikarya</taxon>
        <taxon>Ascomycota</taxon>
        <taxon>Saccharomycotina</taxon>
        <taxon>Pichiomycetes</taxon>
        <taxon>Debaryomycetaceae</taxon>
        <taxon>Candida/Lodderomyces clade</taxon>
        <taxon>Candida</taxon>
    </lineage>
</organism>
<dbReference type="PANTHER" id="PTHR10953">
    <property type="entry name" value="UBIQUITIN-ACTIVATING ENZYME E1"/>
    <property type="match status" value="1"/>
</dbReference>